<reference evidence="3 4" key="1">
    <citation type="submission" date="2016-07" db="EMBL/GenBank/DDBJ databases">
        <title>Disparate Historic Effective Population Sizes Predicted by Modern Levels of Genome Diversity for the Scaled Quail (Callipepla squamata) and the Northern Bobwhite (Colinus virginianus): Inferences from First and Second Generation Draft Genome Assemblies for Sympatric New World Quail.</title>
        <authorList>
            <person name="Oldeschulte D.L."/>
            <person name="Halley Y.A."/>
            <person name="Bhattarai E.K."/>
            <person name="Brashear W.A."/>
            <person name="Hill J."/>
            <person name="Metz R.P."/>
            <person name="Johnson C.D."/>
            <person name="Rollins D."/>
            <person name="Peterson M.J."/>
            <person name="Bickhart D.M."/>
            <person name="Decker J.E."/>
            <person name="Seabury C.M."/>
        </authorList>
    </citation>
    <scope>NUCLEOTIDE SEQUENCE [LARGE SCALE GENOMIC DNA]</scope>
    <source>
        <strain evidence="3 4">Texas</strain>
        <tissue evidence="3">Leg muscle</tissue>
    </source>
</reference>
<keyword evidence="1" id="KW-0175">Coiled coil</keyword>
<dbReference type="GO" id="GO:0008017">
    <property type="term" value="F:microtubule binding"/>
    <property type="evidence" value="ECO:0007669"/>
    <property type="project" value="InterPro"/>
</dbReference>
<evidence type="ECO:0008006" key="5">
    <source>
        <dbReference type="Google" id="ProtNLM"/>
    </source>
</evidence>
<dbReference type="GO" id="GO:0051256">
    <property type="term" value="P:mitotic spindle midzone assembly"/>
    <property type="evidence" value="ECO:0007669"/>
    <property type="project" value="TreeGrafter"/>
</dbReference>
<feature type="region of interest" description="Disordered" evidence="2">
    <location>
        <begin position="321"/>
        <end position="342"/>
    </location>
</feature>
<evidence type="ECO:0000256" key="2">
    <source>
        <dbReference type="SAM" id="MobiDB-lite"/>
    </source>
</evidence>
<dbReference type="GO" id="GO:1990023">
    <property type="term" value="C:mitotic spindle midzone"/>
    <property type="evidence" value="ECO:0007669"/>
    <property type="project" value="TreeGrafter"/>
</dbReference>
<sequence length="342" mass="38262">ESRAGEGGTGHGEPGWGEGNRARRAGLGRGEPGAESRAGARGTGHGEPGWGGAGRGGGRGRSVSAARSEVLAAEAVSCLNRALDALRDIWEEIGIPEEMRLERTGTVKKHIKDLLDMMVAEEEHLKEQLLKSVAVYRQELDGLCSELQLEPFQIEEGSTILQMVKDLHSRVEVMLKQKRDRKQELKTLQEQEQSLCDILCVSFFSIDGTAVPSLEELDRYRRHLASLSAEKARRHEEFVSIKRQVILCMEELEHSPDTSFERDVVCEDEENFCLSTDNIANLQSLLQQLEARRALNEAMCAELRSRITELWERLQVPEEERESFAEHMTGSKAKTRAAVRTT</sequence>
<dbReference type="OrthoDB" id="642895at2759"/>
<protein>
    <recommendedName>
        <fullName evidence="5">Protein regulator of cytokinesis 1</fullName>
    </recommendedName>
</protein>
<dbReference type="AlphaFoldDB" id="A0A226N6C8"/>
<evidence type="ECO:0000313" key="4">
    <source>
        <dbReference type="Proteomes" id="UP000198323"/>
    </source>
</evidence>
<proteinExistence type="predicted"/>
<name>A0A226N6C8_CALSU</name>
<dbReference type="EMBL" id="MCFN01000198">
    <property type="protein sequence ID" value="OXB62809.1"/>
    <property type="molecule type" value="Genomic_DNA"/>
</dbReference>
<organism evidence="3 4">
    <name type="scientific">Callipepla squamata</name>
    <name type="common">Scaled quail</name>
    <dbReference type="NCBI Taxonomy" id="9009"/>
    <lineage>
        <taxon>Eukaryota</taxon>
        <taxon>Metazoa</taxon>
        <taxon>Chordata</taxon>
        <taxon>Craniata</taxon>
        <taxon>Vertebrata</taxon>
        <taxon>Euteleostomi</taxon>
        <taxon>Archelosauria</taxon>
        <taxon>Archosauria</taxon>
        <taxon>Dinosauria</taxon>
        <taxon>Saurischia</taxon>
        <taxon>Theropoda</taxon>
        <taxon>Coelurosauria</taxon>
        <taxon>Aves</taxon>
        <taxon>Neognathae</taxon>
        <taxon>Galloanserae</taxon>
        <taxon>Galliformes</taxon>
        <taxon>Odontophoridae</taxon>
        <taxon>Callipepla</taxon>
    </lineage>
</organism>
<keyword evidence="4" id="KW-1185">Reference proteome</keyword>
<dbReference type="STRING" id="9009.A0A226N6C8"/>
<dbReference type="PANTHER" id="PTHR19321">
    <property type="entry name" value="PROTEIN REGULATOR OF CYTOKINESIS 1 PRC1-RELATED"/>
    <property type="match status" value="1"/>
</dbReference>
<feature type="region of interest" description="Disordered" evidence="2">
    <location>
        <begin position="1"/>
        <end position="61"/>
    </location>
</feature>
<evidence type="ECO:0000313" key="3">
    <source>
        <dbReference type="EMBL" id="OXB62809.1"/>
    </source>
</evidence>
<accession>A0A226N6C8</accession>
<comment type="caution">
    <text evidence="3">The sequence shown here is derived from an EMBL/GenBank/DDBJ whole genome shotgun (WGS) entry which is preliminary data.</text>
</comment>
<dbReference type="PANTHER" id="PTHR19321:SF1">
    <property type="entry name" value="PROTEIN REGULATOR OF CYTOKINESIS 1"/>
    <property type="match status" value="1"/>
</dbReference>
<feature type="compositionally biased region" description="Gly residues" evidence="2">
    <location>
        <begin position="41"/>
        <end position="60"/>
    </location>
</feature>
<feature type="compositionally biased region" description="Gly residues" evidence="2">
    <location>
        <begin position="1"/>
        <end position="18"/>
    </location>
</feature>
<feature type="non-terminal residue" evidence="3">
    <location>
        <position position="1"/>
    </location>
</feature>
<gene>
    <name evidence="3" type="ORF">ASZ78_008027</name>
</gene>
<dbReference type="Proteomes" id="UP000198323">
    <property type="component" value="Unassembled WGS sequence"/>
</dbReference>
<dbReference type="GO" id="GO:0005737">
    <property type="term" value="C:cytoplasm"/>
    <property type="evidence" value="ECO:0007669"/>
    <property type="project" value="TreeGrafter"/>
</dbReference>
<feature type="coiled-coil region" evidence="1">
    <location>
        <begin position="279"/>
        <end position="306"/>
    </location>
</feature>
<feature type="compositionally biased region" description="Basic residues" evidence="2">
    <location>
        <begin position="333"/>
        <end position="342"/>
    </location>
</feature>
<evidence type="ECO:0000256" key="1">
    <source>
        <dbReference type="SAM" id="Coils"/>
    </source>
</evidence>
<dbReference type="InterPro" id="IPR007145">
    <property type="entry name" value="MAP65_Ase1_PRC1"/>
</dbReference>
<dbReference type="Pfam" id="PF03999">
    <property type="entry name" value="MAP65_ASE1"/>
    <property type="match status" value="1"/>
</dbReference>